<proteinExistence type="predicted"/>
<name>A0ABX0FC12_9BACL</name>
<sequence>MMNREKGIRRTAAAAFAAVLVFLPERTAEVRAYAGSEESAAAASGAAAYPTNAEKTKLEIVREANLALRALADRDFDALADLAAPRGIRFSPYAYVELKSDRVLTPGKLRQAWKDPETYVWGAYDGSGEPIVLDFRGYYARFLNNLPYTAPDGVGYNRVVRSGNTLSNLKKAYPKAKFVEFYVKGGRSGAGDVGGMDWGSLRFVFEQTGSDWQLIGIVGDRWTI</sequence>
<dbReference type="EMBL" id="JAAFGS010000011">
    <property type="protein sequence ID" value="NGZ77818.1"/>
    <property type="molecule type" value="Genomic_DNA"/>
</dbReference>
<dbReference type="Proteomes" id="UP000800303">
    <property type="component" value="Unassembled WGS sequence"/>
</dbReference>
<evidence type="ECO:0000313" key="2">
    <source>
        <dbReference type="Proteomes" id="UP000800303"/>
    </source>
</evidence>
<accession>A0ABX0FC12</accession>
<protein>
    <submittedName>
        <fullName evidence="1">Uncharacterized protein</fullName>
    </submittedName>
</protein>
<comment type="caution">
    <text evidence="1">The sequence shown here is derived from an EMBL/GenBank/DDBJ whole genome shotgun (WGS) entry which is preliminary data.</text>
</comment>
<organism evidence="1 2">
    <name type="scientific">Saccharibacillus alkalitolerans</name>
    <dbReference type="NCBI Taxonomy" id="2705290"/>
    <lineage>
        <taxon>Bacteria</taxon>
        <taxon>Bacillati</taxon>
        <taxon>Bacillota</taxon>
        <taxon>Bacilli</taxon>
        <taxon>Bacillales</taxon>
        <taxon>Paenibacillaceae</taxon>
        <taxon>Saccharibacillus</taxon>
    </lineage>
</organism>
<keyword evidence="2" id="KW-1185">Reference proteome</keyword>
<gene>
    <name evidence="1" type="ORF">GYN08_21220</name>
</gene>
<reference evidence="1 2" key="1">
    <citation type="submission" date="2020-01" db="EMBL/GenBank/DDBJ databases">
        <title>Polyphasic characterisation and genomic insights into a novel alkali tolerant bacterium VR-M41.</title>
        <authorList>
            <person name="Vemuluri V.R."/>
        </authorList>
    </citation>
    <scope>NUCLEOTIDE SEQUENCE [LARGE SCALE GENOMIC DNA]</scope>
    <source>
        <strain evidence="1 2">VR-M41</strain>
    </source>
</reference>
<dbReference type="RefSeq" id="WP_166278965.1">
    <property type="nucleotide sequence ID" value="NZ_JAAFGS010000011.1"/>
</dbReference>
<evidence type="ECO:0000313" key="1">
    <source>
        <dbReference type="EMBL" id="NGZ77818.1"/>
    </source>
</evidence>